<evidence type="ECO:0008006" key="3">
    <source>
        <dbReference type="Google" id="ProtNLM"/>
    </source>
</evidence>
<evidence type="ECO:0000313" key="1">
    <source>
        <dbReference type="EMBL" id="EUJ33116.1"/>
    </source>
</evidence>
<accession>A0ABP3B1B3</accession>
<keyword evidence="2" id="KW-1185">Reference proteome</keyword>
<dbReference type="Proteomes" id="UP000019249">
    <property type="component" value="Unassembled WGS sequence"/>
</dbReference>
<organism evidence="1 2">
    <name type="scientific">Listeria floridensis FSL S10-1187</name>
    <dbReference type="NCBI Taxonomy" id="1265817"/>
    <lineage>
        <taxon>Bacteria</taxon>
        <taxon>Bacillati</taxon>
        <taxon>Bacillota</taxon>
        <taxon>Bacilli</taxon>
        <taxon>Bacillales</taxon>
        <taxon>Listeriaceae</taxon>
        <taxon>Listeria</taxon>
    </lineage>
</organism>
<name>A0ABP3B1B3_9LIST</name>
<comment type="caution">
    <text evidence="1">The sequence shown here is derived from an EMBL/GenBank/DDBJ whole genome shotgun (WGS) entry which is preliminary data.</text>
</comment>
<dbReference type="EMBL" id="AODF01000007">
    <property type="protein sequence ID" value="EUJ33116.1"/>
    <property type="molecule type" value="Genomic_DNA"/>
</dbReference>
<gene>
    <name evidence="1" type="ORF">MFLO_04215</name>
</gene>
<protein>
    <recommendedName>
        <fullName evidence="3">Acetyltransferase</fullName>
    </recommendedName>
</protein>
<reference evidence="1 2" key="1">
    <citation type="journal article" date="2014" name="Int. J. Syst. Evol. Microbiol.">
        <title>Listeria floridensis sp. nov., Listeria aquatica sp. nov., Listeria cornellensis sp. nov., Listeria riparia sp. nov. and Listeria grandensis sp. nov., from agricultural and natural environments.</title>
        <authorList>
            <person name="den Bakker H.C."/>
            <person name="Warchocki S."/>
            <person name="Wright E.M."/>
            <person name="Allred A.F."/>
            <person name="Ahlstrom C."/>
            <person name="Manuel C.S."/>
            <person name="Stasiewicz M.J."/>
            <person name="Burrell A."/>
            <person name="Roof S."/>
            <person name="Strawn L."/>
            <person name="Fortes E.D."/>
            <person name="Nightingale K.K."/>
            <person name="Kephart D."/>
            <person name="Wiedmann M."/>
        </authorList>
    </citation>
    <scope>NUCLEOTIDE SEQUENCE [LARGE SCALE GENOMIC DNA]</scope>
    <source>
        <strain evidence="1 2">FSL S10-1187</strain>
    </source>
</reference>
<sequence length="41" mass="4826">MECENNPKVIQFYINNGFALIKDYETPNKLAVFVKKIEHIL</sequence>
<proteinExistence type="predicted"/>
<evidence type="ECO:0000313" key="2">
    <source>
        <dbReference type="Proteomes" id="UP000019249"/>
    </source>
</evidence>